<evidence type="ECO:0000256" key="1">
    <source>
        <dbReference type="SAM" id="MobiDB-lite"/>
    </source>
</evidence>
<proteinExistence type="predicted"/>
<reference evidence="2" key="1">
    <citation type="journal article" date="2023" name="PhytoFront">
        <title>Draft Genome Resources of Seven Strains of Tilletia horrida, Causal Agent of Kernel Smut of Rice.</title>
        <authorList>
            <person name="Khanal S."/>
            <person name="Antony Babu S."/>
            <person name="Zhou X.G."/>
        </authorList>
    </citation>
    <scope>NUCLEOTIDE SEQUENCE</scope>
    <source>
        <strain evidence="2">TX6</strain>
    </source>
</reference>
<protein>
    <submittedName>
        <fullName evidence="2">Uncharacterized protein</fullName>
    </submittedName>
</protein>
<feature type="non-terminal residue" evidence="2">
    <location>
        <position position="1"/>
    </location>
</feature>
<dbReference type="AlphaFoldDB" id="A0AAN6GI46"/>
<evidence type="ECO:0000313" key="3">
    <source>
        <dbReference type="Proteomes" id="UP001176517"/>
    </source>
</evidence>
<feature type="compositionally biased region" description="Acidic residues" evidence="1">
    <location>
        <begin position="1"/>
        <end position="19"/>
    </location>
</feature>
<feature type="non-terminal residue" evidence="2">
    <location>
        <position position="55"/>
    </location>
</feature>
<name>A0AAN6GI46_9BASI</name>
<sequence length="55" mass="5654">ADEVNSDDDGDDDSDDTDEINSALDDANDDNGRFDVFGVTATVLGQTGSSGSARV</sequence>
<accession>A0AAN6GI46</accession>
<organism evidence="2 3">
    <name type="scientific">Tilletia horrida</name>
    <dbReference type="NCBI Taxonomy" id="155126"/>
    <lineage>
        <taxon>Eukaryota</taxon>
        <taxon>Fungi</taxon>
        <taxon>Dikarya</taxon>
        <taxon>Basidiomycota</taxon>
        <taxon>Ustilaginomycotina</taxon>
        <taxon>Exobasidiomycetes</taxon>
        <taxon>Tilletiales</taxon>
        <taxon>Tilletiaceae</taxon>
        <taxon>Tilletia</taxon>
    </lineage>
</organism>
<gene>
    <name evidence="2" type="ORF">OC846_006803</name>
</gene>
<dbReference type="EMBL" id="JAPDMZ010000589">
    <property type="protein sequence ID" value="KAK0542215.1"/>
    <property type="molecule type" value="Genomic_DNA"/>
</dbReference>
<evidence type="ECO:0000313" key="2">
    <source>
        <dbReference type="EMBL" id="KAK0542215.1"/>
    </source>
</evidence>
<feature type="region of interest" description="Disordered" evidence="1">
    <location>
        <begin position="1"/>
        <end position="32"/>
    </location>
</feature>
<keyword evidence="3" id="KW-1185">Reference proteome</keyword>
<dbReference type="Proteomes" id="UP001176517">
    <property type="component" value="Unassembled WGS sequence"/>
</dbReference>
<comment type="caution">
    <text evidence="2">The sequence shown here is derived from an EMBL/GenBank/DDBJ whole genome shotgun (WGS) entry which is preliminary data.</text>
</comment>